<organism evidence="2 3">
    <name type="scientific">Treponema phagedenis</name>
    <dbReference type="NCBI Taxonomy" id="162"/>
    <lineage>
        <taxon>Bacteria</taxon>
        <taxon>Pseudomonadati</taxon>
        <taxon>Spirochaetota</taxon>
        <taxon>Spirochaetia</taxon>
        <taxon>Spirochaetales</taxon>
        <taxon>Treponemataceae</taxon>
        <taxon>Treponema</taxon>
    </lineage>
</organism>
<name>A0AAE6M8T8_TREPH</name>
<dbReference type="AlphaFoldDB" id="A0AAE6M8T8"/>
<accession>A0AAE6M8T8</accession>
<gene>
    <name evidence="2" type="ORF">FUT82_16450</name>
</gene>
<feature type="compositionally biased region" description="Basic and acidic residues" evidence="1">
    <location>
        <begin position="92"/>
        <end position="114"/>
    </location>
</feature>
<evidence type="ECO:0000256" key="1">
    <source>
        <dbReference type="SAM" id="MobiDB-lite"/>
    </source>
</evidence>
<sequence>MANIKMTKTKILRRYQVGIQPIDLQTLYSQMEKVGRAQEAQNQALNAIAEQQQQHNKLDAEKRLTTVQEVPAEDESSLAIPENSENSSNAYDDAKQQKKKIQDAADKPQEKEENYITDTALGKKIDITG</sequence>
<evidence type="ECO:0000313" key="2">
    <source>
        <dbReference type="EMBL" id="QEJ99420.1"/>
    </source>
</evidence>
<proteinExistence type="predicted"/>
<dbReference type="EMBL" id="CP042817">
    <property type="protein sequence ID" value="QEJ99420.1"/>
    <property type="molecule type" value="Genomic_DNA"/>
</dbReference>
<dbReference type="Proteomes" id="UP000323594">
    <property type="component" value="Chromosome"/>
</dbReference>
<feature type="region of interest" description="Disordered" evidence="1">
    <location>
        <begin position="50"/>
        <end position="129"/>
    </location>
</feature>
<protein>
    <submittedName>
        <fullName evidence="2">Uncharacterized protein</fullName>
    </submittedName>
</protein>
<reference evidence="2 3" key="1">
    <citation type="submission" date="2019-08" db="EMBL/GenBank/DDBJ databases">
        <authorList>
            <person name="Kuhnert P."/>
        </authorList>
    </citation>
    <scope>NUCLEOTIDE SEQUENCE [LARGE SCALE GENOMIC DNA]</scope>
    <source>
        <strain evidence="2 3">B36.5</strain>
    </source>
</reference>
<evidence type="ECO:0000313" key="3">
    <source>
        <dbReference type="Proteomes" id="UP000323594"/>
    </source>
</evidence>